<sequence length="395" mass="41903">MSWNYLAFYEVHNISCTNTGYPITKSASRPAIHGPSRPENASTSDCSRSLQFFCYKLYYLGASLCYKMLFNIFLELIFIPSVLSQPSLSVSTALATITTGPPPAAVSQALIGYSYVSVLGAYTTWDCPAGQIWSQIGSYARCCDNNPNVECGMATACLSTSLMVGPGGQQTWTCSGTGNQTLCVTGIVYPSIGATRGETNVQCWQSWDGGNWNATRLISGLSITSSSPPTTTMLSSTTTSAAFPSSTSHQATTLLPAVTAPASTGGKLHTGGIIGIAIGIPLGVILFAAIAVGLFCCIRWRRKNLPRSRRAVEPHSRHSSVMEKAELDASPARERALSNDHAIPRQQVEREQQNQGARLSEAPVSPGSIEAEGFSAFHGDGRNPASTELAGSLSV</sequence>
<keyword evidence="4" id="KW-1185">Reference proteome</keyword>
<evidence type="ECO:0000313" key="4">
    <source>
        <dbReference type="Proteomes" id="UP000235672"/>
    </source>
</evidence>
<keyword evidence="2" id="KW-1133">Transmembrane helix</keyword>
<feature type="transmembrane region" description="Helical" evidence="2">
    <location>
        <begin position="273"/>
        <end position="300"/>
    </location>
</feature>
<gene>
    <name evidence="3" type="ORF">NA56DRAFT_368327</name>
</gene>
<feature type="compositionally biased region" description="Basic and acidic residues" evidence="1">
    <location>
        <begin position="310"/>
        <end position="338"/>
    </location>
</feature>
<proteinExistence type="predicted"/>
<reference evidence="3 4" key="1">
    <citation type="submission" date="2016-05" db="EMBL/GenBank/DDBJ databases">
        <title>A degradative enzymes factory behind the ericoid mycorrhizal symbiosis.</title>
        <authorList>
            <consortium name="DOE Joint Genome Institute"/>
            <person name="Martino E."/>
            <person name="Morin E."/>
            <person name="Grelet G."/>
            <person name="Kuo A."/>
            <person name="Kohler A."/>
            <person name="Daghino S."/>
            <person name="Barry K."/>
            <person name="Choi C."/>
            <person name="Cichocki N."/>
            <person name="Clum A."/>
            <person name="Copeland A."/>
            <person name="Hainaut M."/>
            <person name="Haridas S."/>
            <person name="Labutti K."/>
            <person name="Lindquist E."/>
            <person name="Lipzen A."/>
            <person name="Khouja H.-R."/>
            <person name="Murat C."/>
            <person name="Ohm R."/>
            <person name="Olson A."/>
            <person name="Spatafora J."/>
            <person name="Veneault-Fourrey C."/>
            <person name="Henrissat B."/>
            <person name="Grigoriev I."/>
            <person name="Martin F."/>
            <person name="Perotto S."/>
        </authorList>
    </citation>
    <scope>NUCLEOTIDE SEQUENCE [LARGE SCALE GENOMIC DNA]</scope>
    <source>
        <strain evidence="3 4">UAMH 7357</strain>
    </source>
</reference>
<evidence type="ECO:0000256" key="1">
    <source>
        <dbReference type="SAM" id="MobiDB-lite"/>
    </source>
</evidence>
<evidence type="ECO:0000313" key="3">
    <source>
        <dbReference type="EMBL" id="PMD14609.1"/>
    </source>
</evidence>
<evidence type="ECO:0000256" key="2">
    <source>
        <dbReference type="SAM" id="Phobius"/>
    </source>
</evidence>
<keyword evidence="2" id="KW-0472">Membrane</keyword>
<feature type="transmembrane region" description="Helical" evidence="2">
    <location>
        <begin position="57"/>
        <end position="79"/>
    </location>
</feature>
<accession>A0A2J6PKS5</accession>
<organism evidence="3 4">
    <name type="scientific">Hyaloscypha hepaticicola</name>
    <dbReference type="NCBI Taxonomy" id="2082293"/>
    <lineage>
        <taxon>Eukaryota</taxon>
        <taxon>Fungi</taxon>
        <taxon>Dikarya</taxon>
        <taxon>Ascomycota</taxon>
        <taxon>Pezizomycotina</taxon>
        <taxon>Leotiomycetes</taxon>
        <taxon>Helotiales</taxon>
        <taxon>Hyaloscyphaceae</taxon>
        <taxon>Hyaloscypha</taxon>
    </lineage>
</organism>
<dbReference type="EMBL" id="KZ613520">
    <property type="protein sequence ID" value="PMD14609.1"/>
    <property type="molecule type" value="Genomic_DNA"/>
</dbReference>
<dbReference type="OrthoDB" id="3800696at2759"/>
<name>A0A2J6PKS5_9HELO</name>
<protein>
    <recommendedName>
        <fullName evidence="5">Mid2 domain-containing protein</fullName>
    </recommendedName>
</protein>
<dbReference type="Proteomes" id="UP000235672">
    <property type="component" value="Unassembled WGS sequence"/>
</dbReference>
<dbReference type="AlphaFoldDB" id="A0A2J6PKS5"/>
<keyword evidence="2" id="KW-0812">Transmembrane</keyword>
<feature type="region of interest" description="Disordered" evidence="1">
    <location>
        <begin position="307"/>
        <end position="395"/>
    </location>
</feature>
<evidence type="ECO:0008006" key="5">
    <source>
        <dbReference type="Google" id="ProtNLM"/>
    </source>
</evidence>